<evidence type="ECO:0000313" key="9">
    <source>
        <dbReference type="Proteomes" id="UP000093267"/>
    </source>
</evidence>
<accession>A0A1B2J2Y8</accession>
<evidence type="ECO:0000256" key="2">
    <source>
        <dbReference type="ARBA" id="ARBA00022801"/>
    </source>
</evidence>
<dbReference type="OrthoDB" id="9806951at2"/>
<dbReference type="AlphaFoldDB" id="A0A1B2J2Y8"/>
<organism evidence="8 9">
    <name type="scientific">Secundilactobacillus paracollinoides</name>
    <dbReference type="NCBI Taxonomy" id="240427"/>
    <lineage>
        <taxon>Bacteria</taxon>
        <taxon>Bacillati</taxon>
        <taxon>Bacillota</taxon>
        <taxon>Bacilli</taxon>
        <taxon>Lactobacillales</taxon>
        <taxon>Lactobacillaceae</taxon>
        <taxon>Secundilactobacillus</taxon>
    </lineage>
</organism>
<keyword evidence="3 8" id="KW-0347">Helicase</keyword>
<dbReference type="EMBL" id="CP014928">
    <property type="protein sequence ID" value="ANZ68670.1"/>
    <property type="molecule type" value="Genomic_DNA"/>
</dbReference>
<evidence type="ECO:0000256" key="1">
    <source>
        <dbReference type="ARBA" id="ARBA00022741"/>
    </source>
</evidence>
<gene>
    <name evidence="8" type="ORF">AYR63_16140</name>
</gene>
<keyword evidence="6" id="KW-0413">Isomerase</keyword>
<dbReference type="InterPro" id="IPR003593">
    <property type="entry name" value="AAA+_ATPase"/>
</dbReference>
<dbReference type="RefSeq" id="WP_065937766.1">
    <property type="nucleotide sequence ID" value="NZ_CP014928.1"/>
</dbReference>
<dbReference type="InterPro" id="IPR033186">
    <property type="entry name" value="HerA_C"/>
</dbReference>
<dbReference type="SMART" id="SM00382">
    <property type="entry name" value="AAA"/>
    <property type="match status" value="1"/>
</dbReference>
<name>A0A1B2J2Y8_9LACO</name>
<keyword evidence="8" id="KW-0614">Plasmid</keyword>
<dbReference type="PANTHER" id="PTHR42957">
    <property type="entry name" value="HELICASE MJ1565-RELATED"/>
    <property type="match status" value="1"/>
</dbReference>
<dbReference type="Proteomes" id="UP000093267">
    <property type="component" value="Plasmid pL11995-4"/>
</dbReference>
<dbReference type="Gene3D" id="3.40.50.300">
    <property type="entry name" value="P-loop containing nucleotide triphosphate hydrolases"/>
    <property type="match status" value="2"/>
</dbReference>
<dbReference type="PANTHER" id="PTHR42957:SF1">
    <property type="entry name" value="HELICASE MJ1565-RELATED"/>
    <property type="match status" value="1"/>
</dbReference>
<evidence type="ECO:0000256" key="3">
    <source>
        <dbReference type="ARBA" id="ARBA00022806"/>
    </source>
</evidence>
<proteinExistence type="predicted"/>
<dbReference type="InterPro" id="IPR008571">
    <property type="entry name" value="HerA-like"/>
</dbReference>
<keyword evidence="1" id="KW-0547">Nucleotide-binding</keyword>
<dbReference type="InterPro" id="IPR002789">
    <property type="entry name" value="HerA_central"/>
</dbReference>
<feature type="domain" description="AAA+ ATPase" evidence="7">
    <location>
        <begin position="179"/>
        <end position="499"/>
    </location>
</feature>
<dbReference type="SUPFAM" id="SSF52540">
    <property type="entry name" value="P-loop containing nucleoside triphosphate hydrolases"/>
    <property type="match status" value="1"/>
</dbReference>
<reference evidence="8 9" key="1">
    <citation type="submission" date="2016-03" db="EMBL/GenBank/DDBJ databases">
        <title>Pediococcus and Lactobacillus from brewery environment - whole genome sequencing and assembly.</title>
        <authorList>
            <person name="Behr J."/>
            <person name="Geissler A.J."/>
            <person name="Vogel R.F."/>
        </authorList>
    </citation>
    <scope>NUCLEOTIDE SEQUENCE [LARGE SCALE GENOMIC DNA]</scope>
    <source>
        <strain evidence="8 9">TMW 1.1995</strain>
        <plasmid evidence="9">pl11995-4</plasmid>
    </source>
</reference>
<sequence>MNADEYYLDIDKENFYLGIISQVFRGNSYVQVENLSLLRDRKIHNEVLIPNTINYFVVIEDTQGLFIGEVFQSKVQDTDVVNQAINRGQIDHVFPEIGIDIIGCMNPQHSFQLPGFRTVGINDKVYIANTKIVKAYQASLEILSNVASNDQKIQEPLQNLATFANFPGMTFSVKPNTLFDRHLLVIGSTNSGKSTSALSIMDKLINNKIKLLIIDPTGEYHDSFPESNVEHLTLGENAFLPVGDVTMSQWELLFQTNDNTQGAVLSDAIRSLRFNYKENNKNEAYHKSGKKVTEVERDLSSISNTDTTFNLLKLPEQIIEESVELNTQKGHTDEYVFRNFRANANAWLEQKIQHQFQYSSLTQFFTEGSEGSKLLRKIDCFCHQRETSLYIDASKIGLSDGIGTMIIDLLSNYIINKPVKSLKPFVLFVDEVHRYTQFQNELTSSFSGLINIAREGRKKGIFLFLTTQSPCDVPKTLLSQIGTLLIHRLTSIEDLQLIRNHLDEHSQKQIINLNQGEALLTSINLLKDVQLNFAKSDRTHYNQTPLL</sequence>
<evidence type="ECO:0000256" key="5">
    <source>
        <dbReference type="ARBA" id="ARBA00023125"/>
    </source>
</evidence>
<dbReference type="GO" id="GO:0003677">
    <property type="term" value="F:DNA binding"/>
    <property type="evidence" value="ECO:0007669"/>
    <property type="project" value="UniProtKB-KW"/>
</dbReference>
<dbReference type="Pfam" id="PF05872">
    <property type="entry name" value="HerA_C"/>
    <property type="match status" value="1"/>
</dbReference>
<evidence type="ECO:0000259" key="7">
    <source>
        <dbReference type="SMART" id="SM00382"/>
    </source>
</evidence>
<dbReference type="InterPro" id="IPR027417">
    <property type="entry name" value="P-loop_NTPase"/>
</dbReference>
<dbReference type="GO" id="GO:0004386">
    <property type="term" value="F:helicase activity"/>
    <property type="evidence" value="ECO:0007669"/>
    <property type="project" value="UniProtKB-KW"/>
</dbReference>
<geneLocation type="plasmid" evidence="9">
    <name>pl11995-4</name>
</geneLocation>
<keyword evidence="2" id="KW-0378">Hydrolase</keyword>
<dbReference type="GO" id="GO:0016787">
    <property type="term" value="F:hydrolase activity"/>
    <property type="evidence" value="ECO:0007669"/>
    <property type="project" value="UniProtKB-KW"/>
</dbReference>
<protein>
    <submittedName>
        <fullName evidence="8">HerA helicase</fullName>
    </submittedName>
</protein>
<dbReference type="Pfam" id="PF01935">
    <property type="entry name" value="DUF87"/>
    <property type="match status" value="1"/>
</dbReference>
<evidence type="ECO:0000313" key="8">
    <source>
        <dbReference type="EMBL" id="ANZ68670.1"/>
    </source>
</evidence>
<keyword evidence="5" id="KW-0238">DNA-binding</keyword>
<dbReference type="GO" id="GO:0005524">
    <property type="term" value="F:ATP binding"/>
    <property type="evidence" value="ECO:0007669"/>
    <property type="project" value="UniProtKB-KW"/>
</dbReference>
<keyword evidence="4" id="KW-0067">ATP-binding</keyword>
<keyword evidence="9" id="KW-1185">Reference proteome</keyword>
<evidence type="ECO:0000256" key="6">
    <source>
        <dbReference type="ARBA" id="ARBA00023235"/>
    </source>
</evidence>
<evidence type="ECO:0000256" key="4">
    <source>
        <dbReference type="ARBA" id="ARBA00022840"/>
    </source>
</evidence>